<feature type="region of interest" description="Disordered" evidence="1">
    <location>
        <begin position="780"/>
        <end position="810"/>
    </location>
</feature>
<accession>A0ABT0PF41</accession>
<proteinExistence type="predicted"/>
<organism evidence="2 3">
    <name type="scientific">Parendozoicomonas callyspongiae</name>
    <dbReference type="NCBI Taxonomy" id="2942213"/>
    <lineage>
        <taxon>Bacteria</taxon>
        <taxon>Pseudomonadati</taxon>
        <taxon>Pseudomonadota</taxon>
        <taxon>Gammaproteobacteria</taxon>
        <taxon>Oceanospirillales</taxon>
        <taxon>Endozoicomonadaceae</taxon>
        <taxon>Parendozoicomonas</taxon>
    </lineage>
</organism>
<evidence type="ECO:0000313" key="3">
    <source>
        <dbReference type="Proteomes" id="UP001203338"/>
    </source>
</evidence>
<comment type="caution">
    <text evidence="2">The sequence shown here is derived from an EMBL/GenBank/DDBJ whole genome shotgun (WGS) entry which is preliminary data.</text>
</comment>
<evidence type="ECO:0000313" key="2">
    <source>
        <dbReference type="EMBL" id="MCL6269935.1"/>
    </source>
</evidence>
<gene>
    <name evidence="2" type="ORF">M3P05_08290</name>
</gene>
<reference evidence="2 3" key="1">
    <citation type="submission" date="2022-05" db="EMBL/GenBank/DDBJ databases">
        <authorList>
            <person name="Park J.-S."/>
        </authorList>
    </citation>
    <scope>NUCLEOTIDE SEQUENCE [LARGE SCALE GENOMIC DNA]</scope>
    <source>
        <strain evidence="2 3">2012CJ34-2</strain>
    </source>
</reference>
<dbReference type="RefSeq" id="WP_249699055.1">
    <property type="nucleotide sequence ID" value="NZ_JAMFLX010000009.1"/>
</dbReference>
<dbReference type="SUPFAM" id="SSF49599">
    <property type="entry name" value="TRAF domain-like"/>
    <property type="match status" value="1"/>
</dbReference>
<dbReference type="Proteomes" id="UP001203338">
    <property type="component" value="Unassembled WGS sequence"/>
</dbReference>
<name>A0ABT0PF41_9GAMM</name>
<dbReference type="EMBL" id="JAMFLX010000009">
    <property type="protein sequence ID" value="MCL6269935.1"/>
    <property type="molecule type" value="Genomic_DNA"/>
</dbReference>
<sequence>MFDDECFSFTLTSYHHQEVVRLIKVIIGLMLLLYSTTSKSGYENNYKANFVVRDPALTCMECDQYALKPRQILCPSCHIVCQDCMDEYKKKYHAMDKYFQCKRCMETVITYKQAVSEKTEDEINPGFYLFSSGQPEWFREAINKSYVRCDYFENSCSWLNAFEKYADHVNACKFKYQSCSKCDQKYIERMKALHDLSHSHELECEFCGEKINSAKYDKHIRFICSGKKNNDEQRVVAGASERGRVSADYHSFFTSQAVIKEHFMSNSANKRKRENFISTPQKGMEPGCKKCYKPALRSFRGGLLRTSKSFQVLCPWCQDKTIGPKIDVPENSYQLSVLIRVAGNKKVAGEDFTVVNGELEFDRGIYYWTIDSDDVNKKSITLNDIFGGKIILTITSDLVFKEKIYLKSDFIPSAGARMQKCLILAANSKVLNSFVFPVNELRSVSKTIPLYALYGSIMIIPLSDKGEIKKTPCHDDQSREVIEWRVENLSQHLLVLENLEYKGDIESRLLESDIFESGGNHMRLGFQNGKDWLDFYIDYVPIEESAVVNATLFSVVIKYAGESWQLFHQNLNGKGVTLNSGAVSWLVLRDLMKAGFSDDTLLVSVYPLISKTSFSDEKLIWELYPIKYIQPVDITQPNICNLRYLYSHITYKGELFELRACYNAHTKTLSERAWHWKARKGDDRVLKFVERGDVVPPGEGRVTFSTSGWPVKDQFLIIVLKIREFKLTQQIDQTADTFDNNKKKSDAAAISPDGRHSADSRAAGWRSFFSKLFELPSMNVPGTKRSTLDIPLANKKKPALERPEQEEARI</sequence>
<keyword evidence="3" id="KW-1185">Reference proteome</keyword>
<protein>
    <submittedName>
        <fullName evidence="2">Uncharacterized protein</fullName>
    </submittedName>
</protein>
<feature type="compositionally biased region" description="Basic and acidic residues" evidence="1">
    <location>
        <begin position="798"/>
        <end position="810"/>
    </location>
</feature>
<evidence type="ECO:0000256" key="1">
    <source>
        <dbReference type="SAM" id="MobiDB-lite"/>
    </source>
</evidence>